<feature type="transmembrane region" description="Helical" evidence="2">
    <location>
        <begin position="107"/>
        <end position="129"/>
    </location>
</feature>
<organism evidence="3 4">
    <name type="scientific">Halogranum rubrum</name>
    <dbReference type="NCBI Taxonomy" id="553466"/>
    <lineage>
        <taxon>Archaea</taxon>
        <taxon>Methanobacteriati</taxon>
        <taxon>Methanobacteriota</taxon>
        <taxon>Stenosarchaea group</taxon>
        <taxon>Halobacteria</taxon>
        <taxon>Halobacteriales</taxon>
        <taxon>Haloferacaceae</taxon>
    </lineage>
</organism>
<feature type="transmembrane region" description="Helical" evidence="2">
    <location>
        <begin position="67"/>
        <end position="86"/>
    </location>
</feature>
<evidence type="ECO:0000313" key="3">
    <source>
        <dbReference type="EMBL" id="SFK66722.1"/>
    </source>
</evidence>
<feature type="compositionally biased region" description="Basic and acidic residues" evidence="1">
    <location>
        <begin position="344"/>
        <end position="355"/>
    </location>
</feature>
<feature type="region of interest" description="Disordered" evidence="1">
    <location>
        <begin position="328"/>
        <end position="355"/>
    </location>
</feature>
<dbReference type="EMBL" id="FOTC01000001">
    <property type="protein sequence ID" value="SFK66722.1"/>
    <property type="molecule type" value="Genomic_DNA"/>
</dbReference>
<keyword evidence="4" id="KW-1185">Reference proteome</keyword>
<name>A0A1I4BD36_9EURY</name>
<reference evidence="4" key="1">
    <citation type="submission" date="2016-10" db="EMBL/GenBank/DDBJ databases">
        <authorList>
            <person name="Varghese N."/>
            <person name="Submissions S."/>
        </authorList>
    </citation>
    <scope>NUCLEOTIDE SEQUENCE [LARGE SCALE GENOMIC DNA]</scope>
    <source>
        <strain evidence="4">CGMCC 1.7738</strain>
    </source>
</reference>
<dbReference type="AlphaFoldDB" id="A0A1I4BD36"/>
<keyword evidence="2" id="KW-0812">Transmembrane</keyword>
<evidence type="ECO:0000256" key="1">
    <source>
        <dbReference type="SAM" id="MobiDB-lite"/>
    </source>
</evidence>
<gene>
    <name evidence="3" type="ORF">SAMN04487950_0484</name>
</gene>
<keyword evidence="2" id="KW-1133">Transmembrane helix</keyword>
<protein>
    <recommendedName>
        <fullName evidence="5">Type IV secretion system protein TrbL</fullName>
    </recommendedName>
</protein>
<evidence type="ECO:0008006" key="5">
    <source>
        <dbReference type="Google" id="ProtNLM"/>
    </source>
</evidence>
<dbReference type="Pfam" id="PF19590">
    <property type="entry name" value="TrbL_3"/>
    <property type="match status" value="1"/>
</dbReference>
<feature type="transmembrane region" description="Helical" evidence="2">
    <location>
        <begin position="159"/>
        <end position="181"/>
    </location>
</feature>
<feature type="transmembrane region" description="Helical" evidence="2">
    <location>
        <begin position="188"/>
        <end position="206"/>
    </location>
</feature>
<dbReference type="RefSeq" id="WP_089865246.1">
    <property type="nucleotide sequence ID" value="NZ_FOTC01000001.1"/>
</dbReference>
<evidence type="ECO:0000313" key="4">
    <source>
        <dbReference type="Proteomes" id="UP000199607"/>
    </source>
</evidence>
<proteinExistence type="predicted"/>
<feature type="transmembrane region" description="Helical" evidence="2">
    <location>
        <begin position="250"/>
        <end position="268"/>
    </location>
</feature>
<dbReference type="InterPro" id="IPR045782">
    <property type="entry name" value="TrbL_3"/>
</dbReference>
<dbReference type="STRING" id="553466.SAMN04487950_0484"/>
<evidence type="ECO:0000256" key="2">
    <source>
        <dbReference type="SAM" id="Phobius"/>
    </source>
</evidence>
<sequence length="355" mass="38399">MVDLIDIVLEGFKQVISWVTSQFIKELEVGYSALTQSLFGTPTPTTDGNFVFGAPTSEPWISIHDGLVGGDVLFISLLLLIVSVQARHLLRIFHISSTYGARKTAKTAWTGAVLIICWYWIAVLTLYLVDGFTIALLPQLESIGKALIRMTATSLTSPIFGLIFAAIGGLSMWTLQALLYLRELLLYVYLYAMPIAFALSYGNVPILADIATGFSRRFVPLAVLPLPAAVVLKGYDLLYQTGALNPPTVFFKHLVATSLPLIALYVTWKTFKYASPLTARVIGTATQTAVTVGAVATGAYVAGGSVATTAARWGPRAAAGQAFAQRATAYAQPTTESPNQPPYRRTENDPDPTYH</sequence>
<keyword evidence="2" id="KW-0472">Membrane</keyword>
<accession>A0A1I4BD36</accession>
<dbReference type="Proteomes" id="UP000199607">
    <property type="component" value="Unassembled WGS sequence"/>
</dbReference>